<dbReference type="Proteomes" id="UP001491310">
    <property type="component" value="Unassembled WGS sequence"/>
</dbReference>
<dbReference type="Pfam" id="PF09347">
    <property type="entry name" value="DUF1989"/>
    <property type="match status" value="1"/>
</dbReference>
<dbReference type="PANTHER" id="PTHR31527:SF0">
    <property type="entry name" value="RE64534P"/>
    <property type="match status" value="1"/>
</dbReference>
<dbReference type="PANTHER" id="PTHR31527">
    <property type="entry name" value="RE64534P"/>
    <property type="match status" value="1"/>
</dbReference>
<feature type="domain" description="DUF1989" evidence="1">
    <location>
        <begin position="75"/>
        <end position="252"/>
    </location>
</feature>
<name>A0ABR2YVI7_9CHLO</name>
<evidence type="ECO:0000313" key="3">
    <source>
        <dbReference type="Proteomes" id="UP001491310"/>
    </source>
</evidence>
<gene>
    <name evidence="2" type="ORF">WJX75_002485</name>
</gene>
<evidence type="ECO:0000313" key="2">
    <source>
        <dbReference type="EMBL" id="KAK9915671.1"/>
    </source>
</evidence>
<dbReference type="InterPro" id="IPR018959">
    <property type="entry name" value="DUF1989"/>
</dbReference>
<protein>
    <recommendedName>
        <fullName evidence="1">DUF1989 domain-containing protein</fullName>
    </recommendedName>
</protein>
<accession>A0ABR2YVI7</accession>
<sequence length="282" mass="30726">MQATQIYSATGAKPCALLSLPQRVPNSIHTLPAALRRNADGPRLSSRTHTGRMQVSVQAATAVVESKAKTDLMLIPGGKGKATHMKKGDLIKVINTHGKQVVDFWAFSTAEWGKEIMSMHHTRNALQRMTPKAGDTLYTASMKPIMTMLEDSGPGVHDTTAAACSYGLYVLQIGEEAAKEHDSCTNNLYNALAELDLALAEDPRYGYYTPAPFNLWMNVADQPDESGYAWVMPPQEQKAGDYCVFRAEEDLVAAFSACPWDIGDMNGPGGKPQDCHFQVFSA</sequence>
<organism evidence="2 3">
    <name type="scientific">Coccomyxa subellipsoidea</name>
    <dbReference type="NCBI Taxonomy" id="248742"/>
    <lineage>
        <taxon>Eukaryota</taxon>
        <taxon>Viridiplantae</taxon>
        <taxon>Chlorophyta</taxon>
        <taxon>core chlorophytes</taxon>
        <taxon>Trebouxiophyceae</taxon>
        <taxon>Trebouxiophyceae incertae sedis</taxon>
        <taxon>Coccomyxaceae</taxon>
        <taxon>Coccomyxa</taxon>
    </lineage>
</organism>
<keyword evidence="3" id="KW-1185">Reference proteome</keyword>
<dbReference type="EMBL" id="JALJOT010000004">
    <property type="protein sequence ID" value="KAK9915671.1"/>
    <property type="molecule type" value="Genomic_DNA"/>
</dbReference>
<reference evidence="2 3" key="1">
    <citation type="journal article" date="2024" name="Nat. Commun.">
        <title>Phylogenomics reveals the evolutionary origins of lichenization in chlorophyte algae.</title>
        <authorList>
            <person name="Puginier C."/>
            <person name="Libourel C."/>
            <person name="Otte J."/>
            <person name="Skaloud P."/>
            <person name="Haon M."/>
            <person name="Grisel S."/>
            <person name="Petersen M."/>
            <person name="Berrin J.G."/>
            <person name="Delaux P.M."/>
            <person name="Dal Grande F."/>
            <person name="Keller J."/>
        </authorList>
    </citation>
    <scope>NUCLEOTIDE SEQUENCE [LARGE SCALE GENOMIC DNA]</scope>
    <source>
        <strain evidence="2 3">SAG 216-7</strain>
    </source>
</reference>
<evidence type="ECO:0000259" key="1">
    <source>
        <dbReference type="Pfam" id="PF09347"/>
    </source>
</evidence>
<comment type="caution">
    <text evidence="2">The sequence shown here is derived from an EMBL/GenBank/DDBJ whole genome shotgun (WGS) entry which is preliminary data.</text>
</comment>
<proteinExistence type="predicted"/>